<evidence type="ECO:0000313" key="2">
    <source>
        <dbReference type="Proteomes" id="UP000283832"/>
    </source>
</evidence>
<comment type="caution">
    <text evidence="1">The sequence shown here is derived from an EMBL/GenBank/DDBJ whole genome shotgun (WGS) entry which is preliminary data.</text>
</comment>
<organism evidence="1 2">
    <name type="scientific">Micromonospora radicis</name>
    <dbReference type="NCBI Taxonomy" id="1894971"/>
    <lineage>
        <taxon>Bacteria</taxon>
        <taxon>Bacillati</taxon>
        <taxon>Actinomycetota</taxon>
        <taxon>Actinomycetes</taxon>
        <taxon>Micromonosporales</taxon>
        <taxon>Micromonosporaceae</taxon>
        <taxon>Micromonospora</taxon>
    </lineage>
</organism>
<gene>
    <name evidence="1" type="ORF">D2L64_17700</name>
</gene>
<evidence type="ECO:0000313" key="1">
    <source>
        <dbReference type="EMBL" id="RIV37083.1"/>
    </source>
</evidence>
<proteinExistence type="predicted"/>
<keyword evidence="2" id="KW-1185">Reference proteome</keyword>
<accession>A0A418MSS8</accession>
<protein>
    <submittedName>
        <fullName evidence="1">Uncharacterized protein</fullName>
    </submittedName>
</protein>
<name>A0A418MSS8_9ACTN</name>
<dbReference type="AlphaFoldDB" id="A0A418MSS8"/>
<dbReference type="Proteomes" id="UP000283832">
    <property type="component" value="Unassembled WGS sequence"/>
</dbReference>
<dbReference type="EMBL" id="QXEC01000016">
    <property type="protein sequence ID" value="RIV37083.1"/>
    <property type="molecule type" value="Genomic_DNA"/>
</dbReference>
<sequence>MDLAATTVVPHEDPNWQSQLQQSAESPASQVLFVPIIKHNTSPAHQIDPAALDAAFGAAMFLKPCQQEAAASGETGMTDQIRMAVTLYGWWLTTKNMPLDGSNYPGELDVRSVTAGDPVTAAALDHFSSLSTTDQAMWIKMNQDRVSKCRALPPA</sequence>
<reference evidence="1 2" key="1">
    <citation type="submission" date="2018-08" db="EMBL/GenBank/DDBJ databases">
        <title>Jishengella sp. nov., isolated from a root of Azadirachta indica A. Juss. var. siamensis Valenton.</title>
        <authorList>
            <person name="Kuncharoen N."/>
            <person name="Tanasupawat S."/>
            <person name="Kudo T."/>
            <person name="Ohkuma M."/>
        </authorList>
    </citation>
    <scope>NUCLEOTIDE SEQUENCE [LARGE SCALE GENOMIC DNA]</scope>
    <source>
        <strain evidence="1 2">AZ1-13</strain>
    </source>
</reference>